<dbReference type="GO" id="GO:0005975">
    <property type="term" value="P:carbohydrate metabolic process"/>
    <property type="evidence" value="ECO:0007669"/>
    <property type="project" value="UniProtKB-ARBA"/>
</dbReference>
<keyword evidence="4" id="KW-1185">Reference proteome</keyword>
<protein>
    <submittedName>
        <fullName evidence="3">Oxidoreductase</fullName>
    </submittedName>
</protein>
<evidence type="ECO:0000256" key="1">
    <source>
        <dbReference type="ARBA" id="ARBA00006484"/>
    </source>
</evidence>
<comment type="caution">
    <text evidence="3">The sequence shown here is derived from an EMBL/GenBank/DDBJ whole genome shotgun (WGS) entry which is preliminary data.</text>
</comment>
<dbReference type="RefSeq" id="WP_042543573.1">
    <property type="nucleotide sequence ID" value="NZ_JXSQ01000006.1"/>
</dbReference>
<dbReference type="FunFam" id="3.40.50.720:FF:000240">
    <property type="entry name" value="SDR family oxidoreductase"/>
    <property type="match status" value="1"/>
</dbReference>
<dbReference type="Gene3D" id="3.40.50.720">
    <property type="entry name" value="NAD(P)-binding Rossmann-like Domain"/>
    <property type="match status" value="1"/>
</dbReference>
<organism evidence="3 4">
    <name type="scientific">Leucobacter komagatae</name>
    <dbReference type="NCBI Taxonomy" id="55969"/>
    <lineage>
        <taxon>Bacteria</taxon>
        <taxon>Bacillati</taxon>
        <taxon>Actinomycetota</taxon>
        <taxon>Actinomycetes</taxon>
        <taxon>Micrococcales</taxon>
        <taxon>Microbacteriaceae</taxon>
        <taxon>Leucobacter</taxon>
    </lineage>
</organism>
<comment type="similarity">
    <text evidence="1">Belongs to the short-chain dehydrogenases/reductases (SDR) family.</text>
</comment>
<dbReference type="InterPro" id="IPR002347">
    <property type="entry name" value="SDR_fam"/>
</dbReference>
<dbReference type="OrthoDB" id="286404at2"/>
<proteinExistence type="inferred from homology"/>
<accession>A0A0D0IMI1</accession>
<evidence type="ECO:0000256" key="2">
    <source>
        <dbReference type="ARBA" id="ARBA00023002"/>
    </source>
</evidence>
<dbReference type="GO" id="GO:0016616">
    <property type="term" value="F:oxidoreductase activity, acting on the CH-OH group of donors, NAD or NADP as acceptor"/>
    <property type="evidence" value="ECO:0007669"/>
    <property type="project" value="UniProtKB-ARBA"/>
</dbReference>
<dbReference type="Pfam" id="PF13561">
    <property type="entry name" value="adh_short_C2"/>
    <property type="match status" value="1"/>
</dbReference>
<dbReference type="AlphaFoldDB" id="A0A0D0IMI1"/>
<gene>
    <name evidence="3" type="ORF">SD72_06135</name>
</gene>
<dbReference type="Proteomes" id="UP000032120">
    <property type="component" value="Unassembled WGS sequence"/>
</dbReference>
<dbReference type="PANTHER" id="PTHR43008">
    <property type="entry name" value="BENZIL REDUCTASE"/>
    <property type="match status" value="1"/>
</dbReference>
<dbReference type="EMBL" id="JXSQ01000006">
    <property type="protein sequence ID" value="KIP52804.1"/>
    <property type="molecule type" value="Genomic_DNA"/>
</dbReference>
<reference evidence="3 4" key="1">
    <citation type="submission" date="2015-01" db="EMBL/GenBank/DDBJ databases">
        <title>Draft genome sequence of Leucobacter komagatae strain VKM ST2845.</title>
        <authorList>
            <person name="Karlyshev A.V."/>
            <person name="Kudryashova E.B."/>
        </authorList>
    </citation>
    <scope>NUCLEOTIDE SEQUENCE [LARGE SCALE GENOMIC DNA]</scope>
    <source>
        <strain evidence="3 4">VKM ST2845</strain>
    </source>
</reference>
<dbReference type="PANTHER" id="PTHR43008:SF14">
    <property type="entry name" value="DEHYDROGENASE ARBD, PUTATIVE-RELATED"/>
    <property type="match status" value="1"/>
</dbReference>
<dbReference type="PRINTS" id="PR00081">
    <property type="entry name" value="GDHRDH"/>
</dbReference>
<dbReference type="SUPFAM" id="SSF51735">
    <property type="entry name" value="NAD(P)-binding Rossmann-fold domains"/>
    <property type="match status" value="1"/>
</dbReference>
<sequence>MDTNLSGRVAVITGGGRGIGLAVARSLAAEGADIALLDLLDTVSETAQKIAEEFGVRAYGQRLDVTDQAATETAFAAIAQHLGVPQVLLTAAGIEINGDSIDVTADQWRKVIDVNLTGTFFSAQAFGRGLLAAGLQGSAVLISSMSGLIVNVPQWAASYNSSKAAVAHLGKSLAVEWAPSGIRVNSIAPGYVLTDLTRQIIEQDPSLEAEWVRLIPQGRMAVPEDLSGLVIFLASDSSAYLTGQQIVIDGGYTAV</sequence>
<dbReference type="InterPro" id="IPR036291">
    <property type="entry name" value="NAD(P)-bd_dom_sf"/>
</dbReference>
<evidence type="ECO:0000313" key="4">
    <source>
        <dbReference type="Proteomes" id="UP000032120"/>
    </source>
</evidence>
<evidence type="ECO:0000313" key="3">
    <source>
        <dbReference type="EMBL" id="KIP52804.1"/>
    </source>
</evidence>
<name>A0A0D0IMI1_9MICO</name>
<dbReference type="InterPro" id="IPR020904">
    <property type="entry name" value="Sc_DH/Rdtase_CS"/>
</dbReference>
<dbReference type="PROSITE" id="PS00061">
    <property type="entry name" value="ADH_SHORT"/>
    <property type="match status" value="1"/>
</dbReference>
<keyword evidence="2" id="KW-0560">Oxidoreductase</keyword>
<dbReference type="GO" id="GO:0050664">
    <property type="term" value="F:oxidoreductase activity, acting on NAD(P)H, oxygen as acceptor"/>
    <property type="evidence" value="ECO:0007669"/>
    <property type="project" value="TreeGrafter"/>
</dbReference>